<protein>
    <submittedName>
        <fullName evidence="2">CSON010233 protein</fullName>
    </submittedName>
</protein>
<accession>A0A336KGX5</accession>
<evidence type="ECO:0000313" key="2">
    <source>
        <dbReference type="EMBL" id="SSX03699.1"/>
    </source>
</evidence>
<name>A0A336KGX5_CULSO</name>
<organism evidence="2">
    <name type="scientific">Culicoides sonorensis</name>
    <name type="common">Biting midge</name>
    <dbReference type="NCBI Taxonomy" id="179676"/>
    <lineage>
        <taxon>Eukaryota</taxon>
        <taxon>Metazoa</taxon>
        <taxon>Ecdysozoa</taxon>
        <taxon>Arthropoda</taxon>
        <taxon>Hexapoda</taxon>
        <taxon>Insecta</taxon>
        <taxon>Pterygota</taxon>
        <taxon>Neoptera</taxon>
        <taxon>Endopterygota</taxon>
        <taxon>Diptera</taxon>
        <taxon>Nematocera</taxon>
        <taxon>Chironomoidea</taxon>
        <taxon>Ceratopogonidae</taxon>
        <taxon>Ceratopogoninae</taxon>
        <taxon>Culicoides</taxon>
        <taxon>Monoculicoides</taxon>
    </lineage>
</organism>
<evidence type="ECO:0000313" key="3">
    <source>
        <dbReference type="EMBL" id="SSX24064.1"/>
    </source>
</evidence>
<dbReference type="VEuPathDB" id="VectorBase:CSON010233"/>
<dbReference type="AlphaFoldDB" id="A0A336KGX5"/>
<gene>
    <name evidence="2" type="primary">CSON010233</name>
</gene>
<feature type="region of interest" description="Disordered" evidence="1">
    <location>
        <begin position="80"/>
        <end position="101"/>
    </location>
</feature>
<sequence>MVSSRNNAPSRFANYSNKTEELNDWIRKVRSKKIVKKRASHGQDLRVLAVLSQALRTAEQDLRKKQEERAQKWAQIKMHLNNTNNSNNESNHCNLSDEEEAEQKRQIDNLWSSEFNGLNTFMKNLHQVRAR</sequence>
<reference evidence="3" key="2">
    <citation type="submission" date="2018-07" db="EMBL/GenBank/DDBJ databases">
        <authorList>
            <person name="Quirk P.G."/>
            <person name="Krulwich T.A."/>
        </authorList>
    </citation>
    <scope>NUCLEOTIDE SEQUENCE</scope>
</reference>
<dbReference type="EMBL" id="UFQS01000411">
    <property type="protein sequence ID" value="SSX03699.1"/>
    <property type="molecule type" value="Genomic_DNA"/>
</dbReference>
<proteinExistence type="predicted"/>
<dbReference type="OMA" id="YWVRNFR"/>
<evidence type="ECO:0000256" key="1">
    <source>
        <dbReference type="SAM" id="MobiDB-lite"/>
    </source>
</evidence>
<feature type="compositionally biased region" description="Low complexity" evidence="1">
    <location>
        <begin position="81"/>
        <end position="94"/>
    </location>
</feature>
<reference evidence="2" key="1">
    <citation type="submission" date="2018-04" db="EMBL/GenBank/DDBJ databases">
        <authorList>
            <person name="Go L.Y."/>
            <person name="Mitchell J.A."/>
        </authorList>
    </citation>
    <scope>NUCLEOTIDE SEQUENCE</scope>
    <source>
        <tissue evidence="2">Whole organism</tissue>
    </source>
</reference>
<dbReference type="EMBL" id="UFQT01000411">
    <property type="protein sequence ID" value="SSX24064.1"/>
    <property type="molecule type" value="Genomic_DNA"/>
</dbReference>